<dbReference type="RefSeq" id="WP_014102141.1">
    <property type="nucleotide sequence ID" value="NC_016026.1"/>
</dbReference>
<sequence length="203" mass="23107">MNYKVKILGPNATHSHPVGRLDISVGQPYHEGEKLAATIQWAHARFGHVIVSVADTLQRFNMMADGVEQGEAWQKSYDAGTEWIGRNANLLKGCTVIRWDERVRHPLFQQFMMRTLDLIRDDADLMGRMHAAANQYADRRGVHHAAPRMGYLIEEMAVFDMLFRLEPAADVYPGSILPFWSHPAYGDRAAFTRIDFVRRVAIS</sequence>
<dbReference type="GO" id="GO:0016755">
    <property type="term" value="F:aminoacyltransferase activity"/>
    <property type="evidence" value="ECO:0007669"/>
    <property type="project" value="InterPro"/>
</dbReference>
<evidence type="ECO:0000313" key="2">
    <source>
        <dbReference type="Proteomes" id="UP000009286"/>
    </source>
</evidence>
<reference evidence="1 2" key="1">
    <citation type="journal article" date="2011" name="BMC Genomics">
        <title>Genomic insights into an obligate epibiotic bacterial predator: Micavibrio aeruginosavorus ARL-13.</title>
        <authorList>
            <person name="Wang Z."/>
            <person name="Kadouri D."/>
            <person name="Wu M."/>
        </authorList>
    </citation>
    <scope>NUCLEOTIDE SEQUENCE [LARGE SCALE GENOMIC DNA]</scope>
    <source>
        <strain evidence="1 2">ARL-13</strain>
    </source>
</reference>
<dbReference type="HOGENOM" id="CLU_1347616_0_0_5"/>
<dbReference type="eggNOG" id="ENOG502ZG0T">
    <property type="taxonomic scope" value="Bacteria"/>
</dbReference>
<dbReference type="InterPro" id="IPR038622">
    <property type="entry name" value="CDPS_sf"/>
</dbReference>
<proteinExistence type="predicted"/>
<protein>
    <submittedName>
        <fullName evidence="1">Uncharacterized protein</fullName>
    </submittedName>
</protein>
<organism evidence="1 2">
    <name type="scientific">Micavibrio aeruginosavorus (strain ARL-13)</name>
    <dbReference type="NCBI Taxonomy" id="856793"/>
    <lineage>
        <taxon>Bacteria</taxon>
        <taxon>Pseudomonadati</taxon>
        <taxon>Bdellovibrionota</taxon>
        <taxon>Bdellovibrionia</taxon>
        <taxon>Bdellovibrionales</taxon>
        <taxon>Pseudobdellovibrionaceae</taxon>
        <taxon>Micavibrio</taxon>
    </lineage>
</organism>
<gene>
    <name evidence="1" type="ordered locus">MICA_581</name>
</gene>
<name>G2KMY6_MICAA</name>
<dbReference type="STRING" id="856793.MICA_581"/>
<keyword evidence="2" id="KW-1185">Reference proteome</keyword>
<dbReference type="OrthoDB" id="4097697at2"/>
<accession>G2KMY6</accession>
<dbReference type="Gene3D" id="3.40.50.11710">
    <property type="entry name" value="Cyclodipeptide synthase"/>
    <property type="match status" value="1"/>
</dbReference>
<dbReference type="Proteomes" id="UP000009286">
    <property type="component" value="Chromosome"/>
</dbReference>
<dbReference type="KEGG" id="mai:MICA_581"/>
<dbReference type="AlphaFoldDB" id="G2KMY6"/>
<evidence type="ECO:0000313" key="1">
    <source>
        <dbReference type="EMBL" id="AEP08918.1"/>
    </source>
</evidence>
<dbReference type="EMBL" id="CP002382">
    <property type="protein sequence ID" value="AEP08918.1"/>
    <property type="molecule type" value="Genomic_DNA"/>
</dbReference>